<accession>A0A0M3JW22</accession>
<reference evidence="1 2" key="2">
    <citation type="submission" date="2018-11" db="EMBL/GenBank/DDBJ databases">
        <authorList>
            <consortium name="Pathogen Informatics"/>
        </authorList>
    </citation>
    <scope>NUCLEOTIDE SEQUENCE [LARGE SCALE GENOMIC DNA]</scope>
</reference>
<dbReference type="AlphaFoldDB" id="A0A0M3JW22"/>
<organism evidence="3">
    <name type="scientific">Anisakis simplex</name>
    <name type="common">Herring worm</name>
    <dbReference type="NCBI Taxonomy" id="6269"/>
    <lineage>
        <taxon>Eukaryota</taxon>
        <taxon>Metazoa</taxon>
        <taxon>Ecdysozoa</taxon>
        <taxon>Nematoda</taxon>
        <taxon>Chromadorea</taxon>
        <taxon>Rhabditida</taxon>
        <taxon>Spirurina</taxon>
        <taxon>Ascaridomorpha</taxon>
        <taxon>Ascaridoidea</taxon>
        <taxon>Anisakidae</taxon>
        <taxon>Anisakis</taxon>
        <taxon>Anisakis simplex complex</taxon>
    </lineage>
</organism>
<sequence>MQCTPLTLAELLAREIDLKCREEVREGSSEPRFAWSGGPSVALSSSPHIAVMFPAWESVRKSYSRNRLRFETAVSDPFNLPPCYRSSGNARSSLFTVNEAVVITSGKQAMNAIFFSGGFL</sequence>
<evidence type="ECO:0000313" key="1">
    <source>
        <dbReference type="EMBL" id="VDK46115.1"/>
    </source>
</evidence>
<proteinExistence type="predicted"/>
<evidence type="ECO:0000313" key="3">
    <source>
        <dbReference type="WBParaSite" id="ASIM_0001245901-mRNA-1"/>
    </source>
</evidence>
<dbReference type="Proteomes" id="UP000267096">
    <property type="component" value="Unassembled WGS sequence"/>
</dbReference>
<dbReference type="EMBL" id="UYRR01031117">
    <property type="protein sequence ID" value="VDK46115.1"/>
    <property type="molecule type" value="Genomic_DNA"/>
</dbReference>
<gene>
    <name evidence="1" type="ORF">ASIM_LOCUS11925</name>
</gene>
<protein>
    <submittedName>
        <fullName evidence="1 3">Uncharacterized protein</fullName>
    </submittedName>
</protein>
<name>A0A0M3JW22_ANISI</name>
<keyword evidence="2" id="KW-1185">Reference proteome</keyword>
<dbReference type="WBParaSite" id="ASIM_0001245901-mRNA-1">
    <property type="protein sequence ID" value="ASIM_0001245901-mRNA-1"/>
    <property type="gene ID" value="ASIM_0001245901"/>
</dbReference>
<evidence type="ECO:0000313" key="2">
    <source>
        <dbReference type="Proteomes" id="UP000267096"/>
    </source>
</evidence>
<reference evidence="3" key="1">
    <citation type="submission" date="2017-02" db="UniProtKB">
        <authorList>
            <consortium name="WormBaseParasite"/>
        </authorList>
    </citation>
    <scope>IDENTIFICATION</scope>
</reference>